<evidence type="ECO:0000313" key="2">
    <source>
        <dbReference type="EMBL" id="MCU7246902.1"/>
    </source>
</evidence>
<evidence type="ECO:0000256" key="1">
    <source>
        <dbReference type="SAM" id="SignalP"/>
    </source>
</evidence>
<comment type="caution">
    <text evidence="2">The sequence shown here is derived from an EMBL/GenBank/DDBJ whole genome shotgun (WGS) entry which is preliminary data.</text>
</comment>
<evidence type="ECO:0000313" key="3">
    <source>
        <dbReference type="Proteomes" id="UP001139955"/>
    </source>
</evidence>
<organism evidence="2 3">
    <name type="scientific">Pseudomonas koreensis</name>
    <dbReference type="NCBI Taxonomy" id="198620"/>
    <lineage>
        <taxon>Bacteria</taxon>
        <taxon>Pseudomonadati</taxon>
        <taxon>Pseudomonadota</taxon>
        <taxon>Gammaproteobacteria</taxon>
        <taxon>Pseudomonadales</taxon>
        <taxon>Pseudomonadaceae</taxon>
        <taxon>Pseudomonas</taxon>
    </lineage>
</organism>
<keyword evidence="1" id="KW-0732">Signal</keyword>
<keyword evidence="3" id="KW-1185">Reference proteome</keyword>
<dbReference type="Proteomes" id="UP001139955">
    <property type="component" value="Unassembled WGS sequence"/>
</dbReference>
<dbReference type="AlphaFoldDB" id="A0A9X3B1D4"/>
<reference evidence="2" key="2">
    <citation type="journal article" date="2023" name="mSystems">
        <title>Charting the Lipopeptidome of Nonpathogenic Pseudomonas.</title>
        <authorList>
            <person name="Cesa-Luna C."/>
            <person name="Geudens N."/>
            <person name="Girard L."/>
            <person name="De Roo V."/>
            <person name="Maklad H.R."/>
            <person name="Martins J.C."/>
            <person name="Hofte M."/>
            <person name="De Mot R."/>
        </authorList>
    </citation>
    <scope>NUCLEOTIDE SEQUENCE</scope>
    <source>
        <strain evidence="2">B1M3-32</strain>
    </source>
</reference>
<protein>
    <submittedName>
        <fullName evidence="2">Uncharacterized protein</fullName>
    </submittedName>
</protein>
<feature type="signal peptide" evidence="1">
    <location>
        <begin position="1"/>
        <end position="21"/>
    </location>
</feature>
<accession>A0A9X3B1D4</accession>
<gene>
    <name evidence="2" type="ORF">OC940_03685</name>
</gene>
<dbReference type="RefSeq" id="WP_301621007.1">
    <property type="nucleotide sequence ID" value="NZ_JAOSKY010000002.1"/>
</dbReference>
<proteinExistence type="predicted"/>
<feature type="chain" id="PRO_5040899577" evidence="1">
    <location>
        <begin position="22"/>
        <end position="161"/>
    </location>
</feature>
<dbReference type="EMBL" id="JAOSKY010000002">
    <property type="protein sequence ID" value="MCU7246902.1"/>
    <property type="molecule type" value="Genomic_DNA"/>
</dbReference>
<name>A0A9X3B1D4_9PSED</name>
<reference evidence="2" key="1">
    <citation type="submission" date="2022-09" db="EMBL/GenBank/DDBJ databases">
        <authorList>
            <person name="Cesa-Luna C."/>
            <person name="Girard L."/>
            <person name="Lood C."/>
            <person name="Hofte M."/>
            <person name="De Mot R."/>
        </authorList>
    </citation>
    <scope>NUCLEOTIDE SEQUENCE</scope>
    <source>
        <strain evidence="2">B1M3-32</strain>
    </source>
</reference>
<sequence length="161" mass="17043">MKVSFAIATLAGCLFTFSASAATPTHGELFQALAECQGNLKQVGAFNELVDAKQLSLANDEAHTPWGGGAWQVTPALTVHGVSSSTAVMIDRFGFFLQTASSSPKADAEKLASTLKLKKVLDTEGYVDYQRSLGNGAIVRVLSTENKDSDLYVGCSYQDAS</sequence>